<dbReference type="PANTHER" id="PTHR43649:SF12">
    <property type="entry name" value="DIACETYLCHITOBIOSE BINDING PROTEIN DASA"/>
    <property type="match status" value="1"/>
</dbReference>
<dbReference type="PANTHER" id="PTHR43649">
    <property type="entry name" value="ARABINOSE-BINDING PROTEIN-RELATED"/>
    <property type="match status" value="1"/>
</dbReference>
<evidence type="ECO:0000256" key="1">
    <source>
        <dbReference type="ARBA" id="ARBA00004418"/>
    </source>
</evidence>
<comment type="caution">
    <text evidence="3">The sequence shown here is derived from an EMBL/GenBank/DDBJ whole genome shotgun (WGS) entry which is preliminary data.</text>
</comment>
<keyword evidence="4" id="KW-1185">Reference proteome</keyword>
<gene>
    <name evidence="3" type="ORF">EES38_01265</name>
</gene>
<dbReference type="GO" id="GO:0042597">
    <property type="term" value="C:periplasmic space"/>
    <property type="evidence" value="ECO:0007669"/>
    <property type="project" value="UniProtKB-SubCell"/>
</dbReference>
<dbReference type="CDD" id="cd13585">
    <property type="entry name" value="PBP2_TMBP_like"/>
    <property type="match status" value="1"/>
</dbReference>
<dbReference type="AlphaFoldDB" id="A0A3N9U911"/>
<evidence type="ECO:0000313" key="3">
    <source>
        <dbReference type="EMBL" id="RQW64706.1"/>
    </source>
</evidence>
<dbReference type="Gene3D" id="3.40.190.10">
    <property type="entry name" value="Periplasmic binding protein-like II"/>
    <property type="match status" value="4"/>
</dbReference>
<dbReference type="InterPro" id="IPR006059">
    <property type="entry name" value="SBP"/>
</dbReference>
<name>A0A3N9U911_9VIBR</name>
<organism evidence="3 4">
    <name type="scientific">Vibrio viridaestus</name>
    <dbReference type="NCBI Taxonomy" id="2487322"/>
    <lineage>
        <taxon>Bacteria</taxon>
        <taxon>Pseudomonadati</taxon>
        <taxon>Pseudomonadota</taxon>
        <taxon>Gammaproteobacteria</taxon>
        <taxon>Vibrionales</taxon>
        <taxon>Vibrionaceae</taxon>
        <taxon>Vibrio</taxon>
    </lineage>
</organism>
<dbReference type="InterPro" id="IPR050490">
    <property type="entry name" value="Bact_solute-bd_prot1"/>
</dbReference>
<dbReference type="Pfam" id="PF01547">
    <property type="entry name" value="SBP_bac_1"/>
    <property type="match status" value="1"/>
</dbReference>
<evidence type="ECO:0000256" key="2">
    <source>
        <dbReference type="ARBA" id="ARBA00008520"/>
    </source>
</evidence>
<dbReference type="OrthoDB" id="9804061at2"/>
<dbReference type="Proteomes" id="UP000281112">
    <property type="component" value="Unassembled WGS sequence"/>
</dbReference>
<dbReference type="EMBL" id="RJVQ01000001">
    <property type="protein sequence ID" value="RQW64706.1"/>
    <property type="molecule type" value="Genomic_DNA"/>
</dbReference>
<reference evidence="3 4" key="1">
    <citation type="submission" date="2018-11" db="EMBL/GenBank/DDBJ databases">
        <title>Vibrio LJC006 sp. nov., isolated from seawater during the bloom of the enteromorpha.</title>
        <authorList>
            <person name="Liang J."/>
        </authorList>
    </citation>
    <scope>NUCLEOTIDE SEQUENCE [LARGE SCALE GENOMIC DNA]</scope>
    <source>
        <strain evidence="3 4">LJC006</strain>
    </source>
</reference>
<evidence type="ECO:0000313" key="4">
    <source>
        <dbReference type="Proteomes" id="UP000281112"/>
    </source>
</evidence>
<comment type="similarity">
    <text evidence="2">Belongs to the bacterial solute-binding protein 1 family.</text>
</comment>
<accession>A0A3N9U911</accession>
<comment type="subcellular location">
    <subcellularLocation>
        <location evidence="1">Periplasm</location>
    </subcellularLocation>
</comment>
<sequence>MGENMRLANKYIFILLSGLFIIPLATFANTVTLVTGERSPYISQTQLEYGYAFQVVKQAFKREGYQLNVAFYPWSRAVALASQGKYDGLMPLYDSEFDDSQLIMSDGFPGGQIGLLKKRDESGPTLNRSVSQQFDDLTGKTVAQIRGSHLLAELDLNSSIRLINVGQGLQALDMLFSDRVDFMLTDKYTAAFLMLSSRPNYIGQLEFLEPPLAHKSFHVGFLKSSPRSENLSRVFNNGLAKLVEDGTLISIQEQYGLRPKPNRDDEKIHLTVGTLKNSDMTIMRSHISEFETLHPDIKIDWRVMDETVLRRRLLTDQALSDGQFDVMTIGNYEVPIWAKNGWLHKLDKLSDSYDINDIFPSVRDALSYDSDLYALPFYVESIMTYYRKDLLAKKNLVMPIEPSFSDIERLASELHNPEKGTYGICLRGKADWGENTSIITSFANAFGGRWFDNNWHPQLDSLAWKKAVTFYRDILKNYGPPSASKNGYHENLQLFASGRCALWIDATVAAGYLFNPELSEVSNSVGFTSSPKQVLTSSWLWSWSLAISQLSKHKLAAQKFIEWATSKAYIQHVGEINRWTSVPPGTRFSTYHSKEYQKAAPFSDFVYQAIQRASSENAVSQLVPYNSIQYVSIPEFVSIGAQVGQYMAKMLEGKLSVSDALKYSQQTTQQQMESAGYFDE</sequence>
<protein>
    <submittedName>
        <fullName evidence="3">Extracellular solute-binding protein</fullName>
    </submittedName>
</protein>
<dbReference type="SUPFAM" id="SSF53850">
    <property type="entry name" value="Periplasmic binding protein-like II"/>
    <property type="match status" value="2"/>
</dbReference>
<proteinExistence type="inferred from homology"/>